<dbReference type="PANTHER" id="PTHR46300:SF7">
    <property type="entry name" value="P450, PUTATIVE (EUROFUNG)-RELATED"/>
    <property type="match status" value="1"/>
</dbReference>
<sequence>MWSLSQIVCVGVAVLLLTFREARRRYQEKQKAIQLPPGPKPIPVLGNVHQLPQDYQPRTFHEWGKRYGDVVYARLFQTPAIVLNSWSAARDLMEKRSWNYSGRPRLTLLVELMGWDSVVTHMQCDSRWRKHRKWIQDALQSKDSLSEHKPLHRRETYSFLHSIIESSEGIVPHIRRYAAAQMVDVAYGHQVTSLDDQFVQLAERATTETVLAGSPGSMLVDFFPILRRLPVWMPGAGFKVRAMKVREHIRRMLDTPYEMVKSAMAAGVATPSFTASCIEESLRAGVLTEGEEVDIKGAAGVLYAAGTDTTTAVLSTFFLAMLLHPEAYKKAQEEVDSVIGHDRLPDFDDRDSLPYLDCVIKEVLRWNCPVPLAIPHAVMTDDNYRGYSIPGGAMVIPNLWAMTQDVSQYPNPERFLPERFMREDSTGLTALNPMDICFGFGRRKCPGLQFADASIWFLVANVVATLDISPAQDAHGHQTTTQASFVSGFVSHPYPYECHVRARSGKVAKLISEMWAFHNP</sequence>
<dbReference type="GO" id="GO:0016020">
    <property type="term" value="C:membrane"/>
    <property type="evidence" value="ECO:0007669"/>
    <property type="project" value="UniProtKB-SubCell"/>
</dbReference>
<evidence type="ECO:0000256" key="4">
    <source>
        <dbReference type="ARBA" id="ARBA00010617"/>
    </source>
</evidence>
<keyword evidence="6" id="KW-0812">Transmembrane</keyword>
<dbReference type="Gene3D" id="1.10.630.10">
    <property type="entry name" value="Cytochrome P450"/>
    <property type="match status" value="1"/>
</dbReference>
<accession>M2RCR2</accession>
<keyword evidence="7 13" id="KW-0479">Metal-binding</keyword>
<feature type="binding site" description="axial binding residue" evidence="13">
    <location>
        <position position="445"/>
    </location>
    <ligand>
        <name>heme</name>
        <dbReference type="ChEBI" id="CHEBI:30413"/>
    </ligand>
    <ligandPart>
        <name>Fe</name>
        <dbReference type="ChEBI" id="CHEBI:18248"/>
    </ligandPart>
</feature>
<reference evidence="15 16" key="1">
    <citation type="journal article" date="2012" name="Proc. Natl. Acad. Sci. U.S.A.">
        <title>Comparative genomics of Ceriporiopsis subvermispora and Phanerochaete chrysosporium provide insight into selective ligninolysis.</title>
        <authorList>
            <person name="Fernandez-Fueyo E."/>
            <person name="Ruiz-Duenas F.J."/>
            <person name="Ferreira P."/>
            <person name="Floudas D."/>
            <person name="Hibbett D.S."/>
            <person name="Canessa P."/>
            <person name="Larrondo L.F."/>
            <person name="James T.Y."/>
            <person name="Seelenfreund D."/>
            <person name="Lobos S."/>
            <person name="Polanco R."/>
            <person name="Tello M."/>
            <person name="Honda Y."/>
            <person name="Watanabe T."/>
            <person name="Watanabe T."/>
            <person name="Ryu J.S."/>
            <person name="Kubicek C.P."/>
            <person name="Schmoll M."/>
            <person name="Gaskell J."/>
            <person name="Hammel K.E."/>
            <person name="St John F.J."/>
            <person name="Vanden Wymelenberg A."/>
            <person name="Sabat G."/>
            <person name="Splinter BonDurant S."/>
            <person name="Syed K."/>
            <person name="Yadav J.S."/>
            <person name="Doddapaneni H."/>
            <person name="Subramanian V."/>
            <person name="Lavin J.L."/>
            <person name="Oguiza J.A."/>
            <person name="Perez G."/>
            <person name="Pisabarro A.G."/>
            <person name="Ramirez L."/>
            <person name="Santoyo F."/>
            <person name="Master E."/>
            <person name="Coutinho P.M."/>
            <person name="Henrissat B."/>
            <person name="Lombard V."/>
            <person name="Magnuson J.K."/>
            <person name="Kuees U."/>
            <person name="Hori C."/>
            <person name="Igarashi K."/>
            <person name="Samejima M."/>
            <person name="Held B.W."/>
            <person name="Barry K.W."/>
            <person name="LaButti K.M."/>
            <person name="Lapidus A."/>
            <person name="Lindquist E.A."/>
            <person name="Lucas S.M."/>
            <person name="Riley R."/>
            <person name="Salamov A.A."/>
            <person name="Hoffmeister D."/>
            <person name="Schwenk D."/>
            <person name="Hadar Y."/>
            <person name="Yarden O."/>
            <person name="de Vries R.P."/>
            <person name="Wiebenga A."/>
            <person name="Stenlid J."/>
            <person name="Eastwood D."/>
            <person name="Grigoriev I.V."/>
            <person name="Berka R.M."/>
            <person name="Blanchette R.A."/>
            <person name="Kersten P."/>
            <person name="Martinez A.T."/>
            <person name="Vicuna R."/>
            <person name="Cullen D."/>
        </authorList>
    </citation>
    <scope>NUCLEOTIDE SEQUENCE [LARGE SCALE GENOMIC DNA]</scope>
    <source>
        <strain evidence="15 16">B</strain>
    </source>
</reference>
<gene>
    <name evidence="15" type="ORF">CERSUDRAFT_84764</name>
</gene>
<proteinExistence type="inferred from homology"/>
<organism evidence="15 16">
    <name type="scientific">Ceriporiopsis subvermispora (strain B)</name>
    <name type="common">White-rot fungus</name>
    <name type="synonym">Gelatoporia subvermispora</name>
    <dbReference type="NCBI Taxonomy" id="914234"/>
    <lineage>
        <taxon>Eukaryota</taxon>
        <taxon>Fungi</taxon>
        <taxon>Dikarya</taxon>
        <taxon>Basidiomycota</taxon>
        <taxon>Agaricomycotina</taxon>
        <taxon>Agaricomycetes</taxon>
        <taxon>Polyporales</taxon>
        <taxon>Gelatoporiaceae</taxon>
        <taxon>Gelatoporia</taxon>
    </lineage>
</organism>
<evidence type="ECO:0000256" key="11">
    <source>
        <dbReference type="ARBA" id="ARBA00023033"/>
    </source>
</evidence>
<evidence type="ECO:0000256" key="5">
    <source>
        <dbReference type="ARBA" id="ARBA00022617"/>
    </source>
</evidence>
<dbReference type="InterPro" id="IPR017972">
    <property type="entry name" value="Cyt_P450_CS"/>
</dbReference>
<dbReference type="PANTHER" id="PTHR46300">
    <property type="entry name" value="P450, PUTATIVE (EUROFUNG)-RELATED-RELATED"/>
    <property type="match status" value="1"/>
</dbReference>
<dbReference type="InterPro" id="IPR036396">
    <property type="entry name" value="Cyt_P450_sf"/>
</dbReference>
<dbReference type="STRING" id="914234.M2RCR2"/>
<dbReference type="InterPro" id="IPR001128">
    <property type="entry name" value="Cyt_P450"/>
</dbReference>
<keyword evidence="10 13" id="KW-0408">Iron</keyword>
<evidence type="ECO:0000256" key="12">
    <source>
        <dbReference type="ARBA" id="ARBA00023136"/>
    </source>
</evidence>
<evidence type="ECO:0000256" key="7">
    <source>
        <dbReference type="ARBA" id="ARBA00022723"/>
    </source>
</evidence>
<dbReference type="GO" id="GO:0005506">
    <property type="term" value="F:iron ion binding"/>
    <property type="evidence" value="ECO:0007669"/>
    <property type="project" value="InterPro"/>
</dbReference>
<protein>
    <recommendedName>
        <fullName evidence="17">Cytochrome P450</fullName>
    </recommendedName>
</protein>
<dbReference type="PRINTS" id="PR00385">
    <property type="entry name" value="P450"/>
</dbReference>
<evidence type="ECO:0000256" key="2">
    <source>
        <dbReference type="ARBA" id="ARBA00004167"/>
    </source>
</evidence>
<dbReference type="GO" id="GO:0016705">
    <property type="term" value="F:oxidoreductase activity, acting on paired donors, with incorporation or reduction of molecular oxygen"/>
    <property type="evidence" value="ECO:0007669"/>
    <property type="project" value="InterPro"/>
</dbReference>
<evidence type="ECO:0000256" key="13">
    <source>
        <dbReference type="PIRSR" id="PIRSR602401-1"/>
    </source>
</evidence>
<dbReference type="SUPFAM" id="SSF48264">
    <property type="entry name" value="Cytochrome P450"/>
    <property type="match status" value="1"/>
</dbReference>
<dbReference type="Pfam" id="PF00067">
    <property type="entry name" value="p450"/>
    <property type="match status" value="1"/>
</dbReference>
<dbReference type="EMBL" id="KB445798">
    <property type="protein sequence ID" value="EMD36586.1"/>
    <property type="molecule type" value="Genomic_DNA"/>
</dbReference>
<keyword evidence="8" id="KW-1133">Transmembrane helix</keyword>
<dbReference type="CDD" id="cd11065">
    <property type="entry name" value="CYP64-like"/>
    <property type="match status" value="1"/>
</dbReference>
<keyword evidence="9 14" id="KW-0560">Oxidoreductase</keyword>
<keyword evidence="11 14" id="KW-0503">Monooxygenase</keyword>
<keyword evidence="5 13" id="KW-0349">Heme</keyword>
<dbReference type="Proteomes" id="UP000016930">
    <property type="component" value="Unassembled WGS sequence"/>
</dbReference>
<evidence type="ECO:0000256" key="9">
    <source>
        <dbReference type="ARBA" id="ARBA00023002"/>
    </source>
</evidence>
<dbReference type="HOGENOM" id="CLU_001570_2_3_1"/>
<evidence type="ECO:0000256" key="6">
    <source>
        <dbReference type="ARBA" id="ARBA00022692"/>
    </source>
</evidence>
<keyword evidence="12" id="KW-0472">Membrane</keyword>
<dbReference type="GO" id="GO:0020037">
    <property type="term" value="F:heme binding"/>
    <property type="evidence" value="ECO:0007669"/>
    <property type="project" value="InterPro"/>
</dbReference>
<dbReference type="AlphaFoldDB" id="M2RCR2"/>
<dbReference type="OrthoDB" id="2789670at2759"/>
<evidence type="ECO:0000256" key="3">
    <source>
        <dbReference type="ARBA" id="ARBA00005179"/>
    </source>
</evidence>
<keyword evidence="16" id="KW-1185">Reference proteome</keyword>
<dbReference type="InterPro" id="IPR050364">
    <property type="entry name" value="Cytochrome_P450_fung"/>
</dbReference>
<evidence type="ECO:0000256" key="14">
    <source>
        <dbReference type="RuleBase" id="RU000461"/>
    </source>
</evidence>
<evidence type="ECO:0000256" key="8">
    <source>
        <dbReference type="ARBA" id="ARBA00022989"/>
    </source>
</evidence>
<evidence type="ECO:0000256" key="10">
    <source>
        <dbReference type="ARBA" id="ARBA00023004"/>
    </source>
</evidence>
<dbReference type="GO" id="GO:0004497">
    <property type="term" value="F:monooxygenase activity"/>
    <property type="evidence" value="ECO:0007669"/>
    <property type="project" value="UniProtKB-KW"/>
</dbReference>
<comment type="similarity">
    <text evidence="4 14">Belongs to the cytochrome P450 family.</text>
</comment>
<comment type="cofactor">
    <cofactor evidence="1 13">
        <name>heme</name>
        <dbReference type="ChEBI" id="CHEBI:30413"/>
    </cofactor>
</comment>
<evidence type="ECO:0000313" key="15">
    <source>
        <dbReference type="EMBL" id="EMD36586.1"/>
    </source>
</evidence>
<evidence type="ECO:0008006" key="17">
    <source>
        <dbReference type="Google" id="ProtNLM"/>
    </source>
</evidence>
<comment type="pathway">
    <text evidence="3">Secondary metabolite biosynthesis.</text>
</comment>
<evidence type="ECO:0000313" key="16">
    <source>
        <dbReference type="Proteomes" id="UP000016930"/>
    </source>
</evidence>
<comment type="subcellular location">
    <subcellularLocation>
        <location evidence="2">Membrane</location>
        <topology evidence="2">Single-pass membrane protein</topology>
    </subcellularLocation>
</comment>
<dbReference type="PROSITE" id="PS00086">
    <property type="entry name" value="CYTOCHROME_P450"/>
    <property type="match status" value="1"/>
</dbReference>
<evidence type="ECO:0000256" key="1">
    <source>
        <dbReference type="ARBA" id="ARBA00001971"/>
    </source>
</evidence>
<dbReference type="InterPro" id="IPR002401">
    <property type="entry name" value="Cyt_P450_E_grp-I"/>
</dbReference>
<dbReference type="PRINTS" id="PR00463">
    <property type="entry name" value="EP450I"/>
</dbReference>
<name>M2RCR2_CERS8</name>